<comment type="caution">
    <text evidence="1">The sequence shown here is derived from an EMBL/GenBank/DDBJ whole genome shotgun (WGS) entry which is preliminary data.</text>
</comment>
<protein>
    <submittedName>
        <fullName evidence="1">Uncharacterized protein</fullName>
    </submittedName>
</protein>
<reference evidence="1" key="1">
    <citation type="journal article" date="2019" name="Sci. Rep.">
        <title>Draft genome of Tanacetum cinerariifolium, the natural source of mosquito coil.</title>
        <authorList>
            <person name="Yamashiro T."/>
            <person name="Shiraishi A."/>
            <person name="Satake H."/>
            <person name="Nakayama K."/>
        </authorList>
    </citation>
    <scope>NUCLEOTIDE SEQUENCE</scope>
</reference>
<gene>
    <name evidence="1" type="ORF">Tci_030255</name>
</gene>
<dbReference type="EMBL" id="BKCJ010003974">
    <property type="protein sequence ID" value="GEU58277.1"/>
    <property type="molecule type" value="Genomic_DNA"/>
</dbReference>
<proteinExistence type="predicted"/>
<accession>A0A6L2LBL2</accession>
<sequence length="109" mass="12461">MKIDECFAYTDSLRDKEIDARVVVEVLDRDEIETDVRGLVEVRVERITHPAMPDDIPGPAQEGAVEVTYETLEDLVQRFHDHTKAILVHHVHVIEGVQREQGHRIVGVE</sequence>
<evidence type="ECO:0000313" key="1">
    <source>
        <dbReference type="EMBL" id="GEU58277.1"/>
    </source>
</evidence>
<name>A0A6L2LBL2_TANCI</name>
<organism evidence="1">
    <name type="scientific">Tanacetum cinerariifolium</name>
    <name type="common">Dalmatian daisy</name>
    <name type="synonym">Chrysanthemum cinerariifolium</name>
    <dbReference type="NCBI Taxonomy" id="118510"/>
    <lineage>
        <taxon>Eukaryota</taxon>
        <taxon>Viridiplantae</taxon>
        <taxon>Streptophyta</taxon>
        <taxon>Embryophyta</taxon>
        <taxon>Tracheophyta</taxon>
        <taxon>Spermatophyta</taxon>
        <taxon>Magnoliopsida</taxon>
        <taxon>eudicotyledons</taxon>
        <taxon>Gunneridae</taxon>
        <taxon>Pentapetalae</taxon>
        <taxon>asterids</taxon>
        <taxon>campanulids</taxon>
        <taxon>Asterales</taxon>
        <taxon>Asteraceae</taxon>
        <taxon>Asteroideae</taxon>
        <taxon>Anthemideae</taxon>
        <taxon>Anthemidinae</taxon>
        <taxon>Tanacetum</taxon>
    </lineage>
</organism>
<dbReference type="AlphaFoldDB" id="A0A6L2LBL2"/>